<reference evidence="3" key="1">
    <citation type="submission" date="2016-02" db="EMBL/GenBank/DDBJ databases">
        <authorList>
            <person name="Wibberg D."/>
        </authorList>
    </citation>
    <scope>NUCLEOTIDE SEQUENCE [LARGE SCALE GENOMIC DNA]</scope>
</reference>
<evidence type="ECO:0000313" key="3">
    <source>
        <dbReference type="Proteomes" id="UP000199013"/>
    </source>
</evidence>
<keyword evidence="3" id="KW-1185">Reference proteome</keyword>
<dbReference type="EMBL" id="FLUV01001053">
    <property type="protein sequence ID" value="SBW22358.1"/>
    <property type="molecule type" value="Genomic_DNA"/>
</dbReference>
<gene>
    <name evidence="2" type="ORF">FDG2_2514</name>
</gene>
<evidence type="ECO:0000256" key="1">
    <source>
        <dbReference type="SAM" id="MobiDB-lite"/>
    </source>
</evidence>
<dbReference type="Proteomes" id="UP000199013">
    <property type="component" value="Unassembled WGS sequence"/>
</dbReference>
<accession>A0A1C3NXW0</accession>
<organism evidence="2 3">
    <name type="scientific">Candidatus Protofrankia californiensis</name>
    <dbReference type="NCBI Taxonomy" id="1839754"/>
    <lineage>
        <taxon>Bacteria</taxon>
        <taxon>Bacillati</taxon>
        <taxon>Actinomycetota</taxon>
        <taxon>Actinomycetes</taxon>
        <taxon>Frankiales</taxon>
        <taxon>Frankiaceae</taxon>
        <taxon>Protofrankia</taxon>
    </lineage>
</organism>
<name>A0A1C3NXW0_9ACTN</name>
<protein>
    <submittedName>
        <fullName evidence="2">Uncharacterized protein</fullName>
    </submittedName>
</protein>
<proteinExistence type="predicted"/>
<dbReference type="AlphaFoldDB" id="A0A1C3NXW0"/>
<feature type="region of interest" description="Disordered" evidence="1">
    <location>
        <begin position="20"/>
        <end position="43"/>
    </location>
</feature>
<evidence type="ECO:0000313" key="2">
    <source>
        <dbReference type="EMBL" id="SBW22358.1"/>
    </source>
</evidence>
<sequence>MVTGRARADRRVEVADLAAASRNGLQSPPAEVGSVGVVRRELQ</sequence>